<proteinExistence type="predicted"/>
<name>S4P6X5_9NEOP</name>
<accession>S4P6X5</accession>
<sequence>DLNYYDHENHDLDSDEGVVGLLGDFGVAGWEDFGVAGWEDFGVAGWEGFLSSLFTDSSNALLTFMLVLACISCS</sequence>
<dbReference type="EMBL" id="GAIX01010200">
    <property type="protein sequence ID" value="JAA82360.1"/>
    <property type="molecule type" value="Transcribed_RNA"/>
</dbReference>
<evidence type="ECO:0000313" key="1">
    <source>
        <dbReference type="EMBL" id="JAA82360.1"/>
    </source>
</evidence>
<protein>
    <submittedName>
        <fullName evidence="1">Uncharacterized protein</fullName>
    </submittedName>
</protein>
<organism evidence="1">
    <name type="scientific">Pararge aegeria</name>
    <name type="common">speckled wood butterfly</name>
    <dbReference type="NCBI Taxonomy" id="116150"/>
    <lineage>
        <taxon>Eukaryota</taxon>
        <taxon>Metazoa</taxon>
        <taxon>Ecdysozoa</taxon>
        <taxon>Arthropoda</taxon>
        <taxon>Hexapoda</taxon>
        <taxon>Insecta</taxon>
        <taxon>Pterygota</taxon>
        <taxon>Neoptera</taxon>
        <taxon>Endopterygota</taxon>
        <taxon>Lepidoptera</taxon>
        <taxon>Glossata</taxon>
        <taxon>Ditrysia</taxon>
        <taxon>Papilionoidea</taxon>
        <taxon>Nymphalidae</taxon>
        <taxon>Satyrinae</taxon>
        <taxon>Satyrini</taxon>
        <taxon>Parargina</taxon>
        <taxon>Pararge</taxon>
    </lineage>
</organism>
<reference evidence="1" key="1">
    <citation type="journal article" date="2013" name="BMC Genomics">
        <title>Unscrambling butterfly oogenesis.</title>
        <authorList>
            <person name="Carter J.M."/>
            <person name="Baker S.C."/>
            <person name="Pink R."/>
            <person name="Carter D.R."/>
            <person name="Collins A."/>
            <person name="Tomlin J."/>
            <person name="Gibbs M."/>
            <person name="Breuker C.J."/>
        </authorList>
    </citation>
    <scope>NUCLEOTIDE SEQUENCE</scope>
    <source>
        <tissue evidence="1">Ovary</tissue>
    </source>
</reference>
<reference evidence="1" key="2">
    <citation type="submission" date="2013-05" db="EMBL/GenBank/DDBJ databases">
        <authorList>
            <person name="Carter J.-M."/>
            <person name="Baker S.C."/>
            <person name="Pink R."/>
            <person name="Carter D.R.F."/>
            <person name="Collins A."/>
            <person name="Tomlin J."/>
            <person name="Gibbs M."/>
            <person name="Breuker C.J."/>
        </authorList>
    </citation>
    <scope>NUCLEOTIDE SEQUENCE</scope>
    <source>
        <tissue evidence="1">Ovary</tissue>
    </source>
</reference>
<dbReference type="AlphaFoldDB" id="S4P6X5"/>
<feature type="non-terminal residue" evidence="1">
    <location>
        <position position="1"/>
    </location>
</feature>